<dbReference type="OrthoDB" id="1434203at2759"/>
<dbReference type="Proteomes" id="UP000257109">
    <property type="component" value="Unassembled WGS sequence"/>
</dbReference>
<organism evidence="1 2">
    <name type="scientific">Mucuna pruriens</name>
    <name type="common">Velvet bean</name>
    <name type="synonym">Dolichos pruriens</name>
    <dbReference type="NCBI Taxonomy" id="157652"/>
    <lineage>
        <taxon>Eukaryota</taxon>
        <taxon>Viridiplantae</taxon>
        <taxon>Streptophyta</taxon>
        <taxon>Embryophyta</taxon>
        <taxon>Tracheophyta</taxon>
        <taxon>Spermatophyta</taxon>
        <taxon>Magnoliopsida</taxon>
        <taxon>eudicotyledons</taxon>
        <taxon>Gunneridae</taxon>
        <taxon>Pentapetalae</taxon>
        <taxon>rosids</taxon>
        <taxon>fabids</taxon>
        <taxon>Fabales</taxon>
        <taxon>Fabaceae</taxon>
        <taxon>Papilionoideae</taxon>
        <taxon>50 kb inversion clade</taxon>
        <taxon>NPAAA clade</taxon>
        <taxon>indigoferoid/millettioid clade</taxon>
        <taxon>Phaseoleae</taxon>
        <taxon>Mucuna</taxon>
    </lineage>
</organism>
<protein>
    <submittedName>
        <fullName evidence="1">Uncharacterized protein</fullName>
    </submittedName>
</protein>
<reference evidence="1" key="1">
    <citation type="submission" date="2018-05" db="EMBL/GenBank/DDBJ databases">
        <title>Draft genome of Mucuna pruriens seed.</title>
        <authorList>
            <person name="Nnadi N.E."/>
            <person name="Vos R."/>
            <person name="Hasami M.H."/>
            <person name="Devisetty U.K."/>
            <person name="Aguiy J.C."/>
        </authorList>
    </citation>
    <scope>NUCLEOTIDE SEQUENCE [LARGE SCALE GENOMIC DNA]</scope>
    <source>
        <strain evidence="1">JCA_2017</strain>
    </source>
</reference>
<gene>
    <name evidence="1" type="ORF">CR513_15617</name>
</gene>
<keyword evidence="2" id="KW-1185">Reference proteome</keyword>
<dbReference type="AlphaFoldDB" id="A0A371HE88"/>
<evidence type="ECO:0000313" key="2">
    <source>
        <dbReference type="Proteomes" id="UP000257109"/>
    </source>
</evidence>
<accession>A0A371HE88</accession>
<sequence>MLQMPIFKHMKLPQLMEDIVWLTEWHTKKLCADDKLYVPIYQVSKGKAKSLGIEYIPLEETVESLKEKKFTNF</sequence>
<dbReference type="STRING" id="157652.A0A371HE88"/>
<comment type="caution">
    <text evidence="1">The sequence shown here is derived from an EMBL/GenBank/DDBJ whole genome shotgun (WGS) entry which is preliminary data.</text>
</comment>
<dbReference type="EMBL" id="QJKJ01002839">
    <property type="protein sequence ID" value="RDY01095.1"/>
    <property type="molecule type" value="Genomic_DNA"/>
</dbReference>
<name>A0A371HE88_MUCPR</name>
<evidence type="ECO:0000313" key="1">
    <source>
        <dbReference type="EMBL" id="RDY01095.1"/>
    </source>
</evidence>
<dbReference type="Gene3D" id="3.40.50.720">
    <property type="entry name" value="NAD(P)-binding Rossmann-like Domain"/>
    <property type="match status" value="1"/>
</dbReference>
<proteinExistence type="predicted"/>
<feature type="non-terminal residue" evidence="1">
    <location>
        <position position="1"/>
    </location>
</feature>